<evidence type="ECO:0000313" key="3">
    <source>
        <dbReference type="EMBL" id="MEX0407361.1"/>
    </source>
</evidence>
<evidence type="ECO:0000313" key="4">
    <source>
        <dbReference type="Proteomes" id="UP001556692"/>
    </source>
</evidence>
<sequence length="357" mass="37933">MYRNALLGGAAAIAVAWAAGPAAAQETINLTAATGHPEVFLWVKHLKETFIPTVDAELAKTGKVKINWTQGYGGTIVKLGSETEAFQQGIIDVGQMSGVFNPATMGLLNLTYAMPFGPPDARGVTAAVEAALTETDGALTKLEEATGVVYIGGGIAIDDYNIASTKALSKIADMNGVKLGGAGPNLAWLASTGAVGVQGSYVTFYNDIKTGVYDGNIGWMTANVPAKLYEVAPNWNQTHFGAMYIGGLGVSKQQWDTFSDETKAAFKTAAAVYTKAYFDEQEARYEAAKKTLIDAGGKIVEFDPAERSTWIKSLPNPTTAWTKAADARGEPGKKVLEAYRDKLKAAGFTFERDYLAE</sequence>
<proteinExistence type="predicted"/>
<dbReference type="PANTHER" id="PTHR33376">
    <property type="match status" value="1"/>
</dbReference>
<feature type="chain" id="PRO_5045178847" description="C4-dicarboxylate ABC transporter substrate-binding protein" evidence="2">
    <location>
        <begin position="25"/>
        <end position="357"/>
    </location>
</feature>
<organism evidence="3 4">
    <name type="scientific">Aquibium pacificus</name>
    <dbReference type="NCBI Taxonomy" id="3153579"/>
    <lineage>
        <taxon>Bacteria</taxon>
        <taxon>Pseudomonadati</taxon>
        <taxon>Pseudomonadota</taxon>
        <taxon>Alphaproteobacteria</taxon>
        <taxon>Hyphomicrobiales</taxon>
        <taxon>Phyllobacteriaceae</taxon>
        <taxon>Aquibium</taxon>
    </lineage>
</organism>
<accession>A0ABV3SLI8</accession>
<evidence type="ECO:0008006" key="5">
    <source>
        <dbReference type="Google" id="ProtNLM"/>
    </source>
</evidence>
<reference evidence="3 4" key="1">
    <citation type="submission" date="2024-05" db="EMBL/GenBank/DDBJ databases">
        <authorList>
            <person name="Jiang F."/>
        </authorList>
    </citation>
    <scope>NUCLEOTIDE SEQUENCE [LARGE SCALE GENOMIC DNA]</scope>
    <source>
        <strain evidence="3 4">LZ166</strain>
    </source>
</reference>
<evidence type="ECO:0000256" key="1">
    <source>
        <dbReference type="ARBA" id="ARBA00022729"/>
    </source>
</evidence>
<comment type="caution">
    <text evidence="3">The sequence shown here is derived from an EMBL/GenBank/DDBJ whole genome shotgun (WGS) entry which is preliminary data.</text>
</comment>
<dbReference type="Gene3D" id="3.40.190.170">
    <property type="entry name" value="Bacterial extracellular solute-binding protein, family 7"/>
    <property type="match status" value="1"/>
</dbReference>
<protein>
    <recommendedName>
        <fullName evidence="5">C4-dicarboxylate ABC transporter substrate-binding protein</fullName>
    </recommendedName>
</protein>
<dbReference type="PANTHER" id="PTHR33376:SF15">
    <property type="entry name" value="BLL6794 PROTEIN"/>
    <property type="match status" value="1"/>
</dbReference>
<dbReference type="InterPro" id="IPR038404">
    <property type="entry name" value="TRAP_DctP_sf"/>
</dbReference>
<evidence type="ECO:0000256" key="2">
    <source>
        <dbReference type="SAM" id="SignalP"/>
    </source>
</evidence>
<dbReference type="EMBL" id="JBDPGJ010000004">
    <property type="protein sequence ID" value="MEX0407361.1"/>
    <property type="molecule type" value="Genomic_DNA"/>
</dbReference>
<name>A0ABV3SLI8_9HYPH</name>
<dbReference type="InterPro" id="IPR018389">
    <property type="entry name" value="DctP_fam"/>
</dbReference>
<dbReference type="Pfam" id="PF03480">
    <property type="entry name" value="DctP"/>
    <property type="match status" value="1"/>
</dbReference>
<keyword evidence="4" id="KW-1185">Reference proteome</keyword>
<dbReference type="RefSeq" id="WP_367955244.1">
    <property type="nucleotide sequence ID" value="NZ_JBDPGJ010000004.1"/>
</dbReference>
<dbReference type="Proteomes" id="UP001556692">
    <property type="component" value="Unassembled WGS sequence"/>
</dbReference>
<gene>
    <name evidence="3" type="ORF">ABGN05_17010</name>
</gene>
<feature type="signal peptide" evidence="2">
    <location>
        <begin position="1"/>
        <end position="24"/>
    </location>
</feature>
<keyword evidence="1 2" id="KW-0732">Signal</keyword>